<dbReference type="InterPro" id="IPR030829">
    <property type="entry name" value="SoxH-rel_PQQ_2"/>
</dbReference>
<evidence type="ECO:0000256" key="1">
    <source>
        <dbReference type="ARBA" id="ARBA00005250"/>
    </source>
</evidence>
<keyword evidence="5" id="KW-1185">Reference proteome</keyword>
<dbReference type="PANTHER" id="PTHR42951">
    <property type="entry name" value="METALLO-BETA-LACTAMASE DOMAIN-CONTAINING"/>
    <property type="match status" value="1"/>
</dbReference>
<evidence type="ECO:0000259" key="3">
    <source>
        <dbReference type="SMART" id="SM00849"/>
    </source>
</evidence>
<comment type="caution">
    <text evidence="4">The sequence shown here is derived from an EMBL/GenBank/DDBJ whole genome shotgun (WGS) entry which is preliminary data.</text>
</comment>
<dbReference type="Gene3D" id="3.60.15.10">
    <property type="entry name" value="Ribonuclease Z/Hydroxyacylglutathione hydrolase-like"/>
    <property type="match status" value="1"/>
</dbReference>
<keyword evidence="4" id="KW-0378">Hydrolase</keyword>
<comment type="similarity">
    <text evidence="1">Belongs to the metallo-beta-lactamase superfamily. Class-B beta-lactamase family.</text>
</comment>
<organism evidence="4 5">
    <name type="scientific">Telmatospirillum siberiense</name>
    <dbReference type="NCBI Taxonomy" id="382514"/>
    <lineage>
        <taxon>Bacteria</taxon>
        <taxon>Pseudomonadati</taxon>
        <taxon>Pseudomonadota</taxon>
        <taxon>Alphaproteobacteria</taxon>
        <taxon>Rhodospirillales</taxon>
        <taxon>Rhodospirillaceae</taxon>
        <taxon>Telmatospirillum</taxon>
    </lineage>
</organism>
<reference evidence="5" key="1">
    <citation type="submission" date="2017-12" db="EMBL/GenBank/DDBJ databases">
        <title>Draft genome sequence of Telmatospirillum siberiense 26-4b1T, an acidotolerant peatland alphaproteobacterium potentially involved in sulfur cycling.</title>
        <authorList>
            <person name="Hausmann B."/>
            <person name="Pjevac P."/>
            <person name="Schreck K."/>
            <person name="Herbold C.W."/>
            <person name="Daims H."/>
            <person name="Wagner M."/>
            <person name="Pester M."/>
            <person name="Loy A."/>
        </authorList>
    </citation>
    <scope>NUCLEOTIDE SEQUENCE [LARGE SCALE GENOMIC DNA]</scope>
    <source>
        <strain evidence="5">26-4b1</strain>
    </source>
</reference>
<dbReference type="InterPro" id="IPR050855">
    <property type="entry name" value="NDM-1-like"/>
</dbReference>
<dbReference type="GO" id="GO:0017001">
    <property type="term" value="P:antibiotic catabolic process"/>
    <property type="evidence" value="ECO:0007669"/>
    <property type="project" value="UniProtKB-ARBA"/>
</dbReference>
<dbReference type="PANTHER" id="PTHR42951:SF4">
    <property type="entry name" value="ACYL-COENZYME A THIOESTERASE MBLAC2"/>
    <property type="match status" value="1"/>
</dbReference>
<dbReference type="AlphaFoldDB" id="A0A2N3PUR1"/>
<proteinExistence type="inferred from homology"/>
<feature type="signal peptide" evidence="2">
    <location>
        <begin position="1"/>
        <end position="29"/>
    </location>
</feature>
<protein>
    <submittedName>
        <fullName evidence="4">MBL fold metallo-hydrolase</fullName>
    </submittedName>
</protein>
<feature type="chain" id="PRO_5014859164" evidence="2">
    <location>
        <begin position="30"/>
        <end position="315"/>
    </location>
</feature>
<keyword evidence="2" id="KW-0732">Signal</keyword>
<dbReference type="CDD" id="cd16282">
    <property type="entry name" value="metallo-hydrolase-like_MBL-fold"/>
    <property type="match status" value="1"/>
</dbReference>
<dbReference type="InterPro" id="IPR001279">
    <property type="entry name" value="Metallo-B-lactamas"/>
</dbReference>
<dbReference type="EMBL" id="PIUM01000013">
    <property type="protein sequence ID" value="PKU24142.1"/>
    <property type="molecule type" value="Genomic_DNA"/>
</dbReference>
<name>A0A2N3PUR1_9PROT</name>
<dbReference type="OrthoDB" id="420651at2"/>
<evidence type="ECO:0000256" key="2">
    <source>
        <dbReference type="SAM" id="SignalP"/>
    </source>
</evidence>
<dbReference type="InterPro" id="IPR036866">
    <property type="entry name" value="RibonucZ/Hydroxyglut_hydro"/>
</dbReference>
<sequence>MNGKGNRQIGRRRVLQGLAALPFAGIARASTGDTPLEMREIAPGVFVHQAPYEEATPANRGDIANLGFIVGDQAAAVIDSGGSLREGKALLAAVRRVTDRPVAYVINTHFHPDHIFGNAAFPVARIVGHQRMAAALKDRGAYYRQTLDRDLGEVAAGSAVVPPDLAVTDSLGLDLGNRRLLLQAWPPAHTDCDMTVRDERTDSWFLGDLLFCRRMPTIDGSLRGWIARLEQLRAIPAARAVPGHGPATVAWPDATDPLLRYLTGLSDEVRTALKNGVSLAEATGTVGRDLKADWILFETVHPRNVAVAFAELEWE</sequence>
<feature type="domain" description="Metallo-beta-lactamase" evidence="3">
    <location>
        <begin position="63"/>
        <end position="244"/>
    </location>
</feature>
<dbReference type="SMART" id="SM00849">
    <property type="entry name" value="Lactamase_B"/>
    <property type="match status" value="1"/>
</dbReference>
<dbReference type="Proteomes" id="UP000233293">
    <property type="component" value="Unassembled WGS sequence"/>
</dbReference>
<accession>A0A2N3PUR1</accession>
<evidence type="ECO:0000313" key="4">
    <source>
        <dbReference type="EMBL" id="PKU24142.1"/>
    </source>
</evidence>
<dbReference type="GO" id="GO:0016787">
    <property type="term" value="F:hydrolase activity"/>
    <property type="evidence" value="ECO:0007669"/>
    <property type="project" value="UniProtKB-KW"/>
</dbReference>
<evidence type="ECO:0000313" key="5">
    <source>
        <dbReference type="Proteomes" id="UP000233293"/>
    </source>
</evidence>
<dbReference type="NCBIfam" id="TIGR04559">
    <property type="entry name" value="SoxH_rel_PQQ_2"/>
    <property type="match status" value="1"/>
</dbReference>
<dbReference type="RefSeq" id="WP_101250937.1">
    <property type="nucleotide sequence ID" value="NZ_PIUM01000013.1"/>
</dbReference>
<dbReference type="Pfam" id="PF00753">
    <property type="entry name" value="Lactamase_B"/>
    <property type="match status" value="1"/>
</dbReference>
<gene>
    <name evidence="4" type="ORF">CWS72_12435</name>
</gene>
<dbReference type="SUPFAM" id="SSF56281">
    <property type="entry name" value="Metallo-hydrolase/oxidoreductase"/>
    <property type="match status" value="1"/>
</dbReference>